<dbReference type="InterPro" id="IPR050366">
    <property type="entry name" value="BP-dependent_transpt_permease"/>
</dbReference>
<evidence type="ECO:0000313" key="11">
    <source>
        <dbReference type="Proteomes" id="UP001500831"/>
    </source>
</evidence>
<protein>
    <submittedName>
        <fullName evidence="10">ABC transporter permease</fullName>
    </submittedName>
</protein>
<accession>A0ABN3W0R4</accession>
<dbReference type="Pfam" id="PF00528">
    <property type="entry name" value="BPD_transp_1"/>
    <property type="match status" value="1"/>
</dbReference>
<feature type="transmembrane region" description="Helical" evidence="7">
    <location>
        <begin position="261"/>
        <end position="286"/>
    </location>
</feature>
<keyword evidence="3" id="KW-1003">Cell membrane</keyword>
<dbReference type="PANTHER" id="PTHR43386:SF6">
    <property type="entry name" value="ABC TRANSPORTER PERMEASE PROTEIN"/>
    <property type="match status" value="1"/>
</dbReference>
<evidence type="ECO:0000256" key="3">
    <source>
        <dbReference type="ARBA" id="ARBA00022475"/>
    </source>
</evidence>
<feature type="domain" description="ABC transmembrane type-1" evidence="9">
    <location>
        <begin position="139"/>
        <end position="329"/>
    </location>
</feature>
<dbReference type="InterPro" id="IPR000515">
    <property type="entry name" value="MetI-like"/>
</dbReference>
<dbReference type="Proteomes" id="UP001500831">
    <property type="component" value="Unassembled WGS sequence"/>
</dbReference>
<organism evidence="10 11">
    <name type="scientific">Streptosporangium fragile</name>
    <dbReference type="NCBI Taxonomy" id="46186"/>
    <lineage>
        <taxon>Bacteria</taxon>
        <taxon>Bacillati</taxon>
        <taxon>Actinomycetota</taxon>
        <taxon>Actinomycetes</taxon>
        <taxon>Streptosporangiales</taxon>
        <taxon>Streptosporangiaceae</taxon>
        <taxon>Streptosporangium</taxon>
    </lineage>
</organism>
<evidence type="ECO:0000313" key="10">
    <source>
        <dbReference type="EMBL" id="GAA2880195.1"/>
    </source>
</evidence>
<keyword evidence="4 7" id="KW-0812">Transmembrane</keyword>
<name>A0ABN3W0R4_9ACTN</name>
<dbReference type="CDD" id="cd06261">
    <property type="entry name" value="TM_PBP2"/>
    <property type="match status" value="1"/>
</dbReference>
<comment type="caution">
    <text evidence="10">The sequence shown here is derived from an EMBL/GenBank/DDBJ whole genome shotgun (WGS) entry which is preliminary data.</text>
</comment>
<dbReference type="PANTHER" id="PTHR43386">
    <property type="entry name" value="OLIGOPEPTIDE TRANSPORT SYSTEM PERMEASE PROTEIN APPC"/>
    <property type="match status" value="1"/>
</dbReference>
<reference evidence="10 11" key="1">
    <citation type="journal article" date="2019" name="Int. J. Syst. Evol. Microbiol.">
        <title>The Global Catalogue of Microorganisms (GCM) 10K type strain sequencing project: providing services to taxonomists for standard genome sequencing and annotation.</title>
        <authorList>
            <consortium name="The Broad Institute Genomics Platform"/>
            <consortium name="The Broad Institute Genome Sequencing Center for Infectious Disease"/>
            <person name="Wu L."/>
            <person name="Ma J."/>
        </authorList>
    </citation>
    <scope>NUCLEOTIDE SEQUENCE [LARGE SCALE GENOMIC DNA]</scope>
    <source>
        <strain evidence="10 11">JCM 6242</strain>
    </source>
</reference>
<keyword evidence="5 7" id="KW-1133">Transmembrane helix</keyword>
<evidence type="ECO:0000256" key="2">
    <source>
        <dbReference type="ARBA" id="ARBA00022448"/>
    </source>
</evidence>
<keyword evidence="6 7" id="KW-0472">Membrane</keyword>
<comment type="subcellular location">
    <subcellularLocation>
        <location evidence="1 7">Cell membrane</location>
        <topology evidence="1 7">Multi-pass membrane protein</topology>
    </subcellularLocation>
</comment>
<sequence length="341" mass="35545">MASSTPASASTEPPPEPSAGAASKSVSEPSAEPSAGAVSEPVSGSSPGFRWGRRSGLRRGRGSGAWHELRRRPSFLVPAAFALLVCVMAAVPQAFAGWFGHGDPRRCDLADSALPPAPGHPFGFDIQGCDLYSNVVYGARSSVLIAILATAGMLVVAVVLGGVAGYFRGWVDALVSRVMDVFFGFPSLVGMIVILQTLSVHNEPAVAGVLVLFGWPVLARVMRGSVLATASSEYVTAARGIGASAPRILLRHVLPNSFGPVAVLASLNVGLVIASESALTFLGVGLRTPAISWGVQLNTAQQYFTSAPHLLIFPSVFLTVTVLSFVLLGDALRDAFDPRLR</sequence>
<gene>
    <name evidence="10" type="ORF">GCM10010517_42720</name>
</gene>
<dbReference type="InterPro" id="IPR035906">
    <property type="entry name" value="MetI-like_sf"/>
</dbReference>
<feature type="transmembrane region" description="Helical" evidence="7">
    <location>
        <begin position="75"/>
        <end position="95"/>
    </location>
</feature>
<feature type="region of interest" description="Disordered" evidence="8">
    <location>
        <begin position="1"/>
        <end position="63"/>
    </location>
</feature>
<evidence type="ECO:0000259" key="9">
    <source>
        <dbReference type="PROSITE" id="PS50928"/>
    </source>
</evidence>
<dbReference type="Gene3D" id="1.10.3720.10">
    <property type="entry name" value="MetI-like"/>
    <property type="match status" value="1"/>
</dbReference>
<feature type="transmembrane region" description="Helical" evidence="7">
    <location>
        <begin position="204"/>
        <end position="222"/>
    </location>
</feature>
<proteinExistence type="inferred from homology"/>
<keyword evidence="11" id="KW-1185">Reference proteome</keyword>
<feature type="transmembrane region" description="Helical" evidence="7">
    <location>
        <begin position="143"/>
        <end position="167"/>
    </location>
</feature>
<evidence type="ECO:0000256" key="4">
    <source>
        <dbReference type="ARBA" id="ARBA00022692"/>
    </source>
</evidence>
<keyword evidence="2 7" id="KW-0813">Transport</keyword>
<dbReference type="EMBL" id="BAAAVI010000030">
    <property type="protein sequence ID" value="GAA2880195.1"/>
    <property type="molecule type" value="Genomic_DNA"/>
</dbReference>
<dbReference type="RefSeq" id="WP_344974248.1">
    <property type="nucleotide sequence ID" value="NZ_BAAAVI010000030.1"/>
</dbReference>
<comment type="similarity">
    <text evidence="7">Belongs to the binding-protein-dependent transport system permease family.</text>
</comment>
<evidence type="ECO:0000256" key="8">
    <source>
        <dbReference type="SAM" id="MobiDB-lite"/>
    </source>
</evidence>
<dbReference type="PROSITE" id="PS50928">
    <property type="entry name" value="ABC_TM1"/>
    <property type="match status" value="1"/>
</dbReference>
<evidence type="ECO:0000256" key="6">
    <source>
        <dbReference type="ARBA" id="ARBA00023136"/>
    </source>
</evidence>
<feature type="compositionally biased region" description="Basic residues" evidence="8">
    <location>
        <begin position="51"/>
        <end position="61"/>
    </location>
</feature>
<evidence type="ECO:0000256" key="1">
    <source>
        <dbReference type="ARBA" id="ARBA00004651"/>
    </source>
</evidence>
<feature type="transmembrane region" description="Helical" evidence="7">
    <location>
        <begin position="306"/>
        <end position="332"/>
    </location>
</feature>
<evidence type="ECO:0000256" key="7">
    <source>
        <dbReference type="RuleBase" id="RU363032"/>
    </source>
</evidence>
<feature type="compositionally biased region" description="Low complexity" evidence="8">
    <location>
        <begin position="1"/>
        <end position="11"/>
    </location>
</feature>
<evidence type="ECO:0000256" key="5">
    <source>
        <dbReference type="ARBA" id="ARBA00022989"/>
    </source>
</evidence>
<feature type="transmembrane region" description="Helical" evidence="7">
    <location>
        <begin position="179"/>
        <end position="198"/>
    </location>
</feature>
<dbReference type="SUPFAM" id="SSF161098">
    <property type="entry name" value="MetI-like"/>
    <property type="match status" value="1"/>
</dbReference>